<name>A0A165KAU8_9BACI</name>
<feature type="signal peptide" evidence="3">
    <location>
        <begin position="1"/>
        <end position="27"/>
    </location>
</feature>
<evidence type="ECO:0000313" key="6">
    <source>
        <dbReference type="Proteomes" id="UP000076510"/>
    </source>
</evidence>
<accession>A0A165KAU8</accession>
<protein>
    <recommendedName>
        <fullName evidence="4">Glycosyl hydrolase-like 10 domain-containing protein</fullName>
    </recommendedName>
</protein>
<dbReference type="Gene3D" id="3.20.20.80">
    <property type="entry name" value="Glycosidases"/>
    <property type="match status" value="1"/>
</dbReference>
<dbReference type="PANTHER" id="PTHR43405">
    <property type="entry name" value="GLYCOSYL HYDROLASE DIGH"/>
    <property type="match status" value="1"/>
</dbReference>
<feature type="chain" id="PRO_5007860761" description="Glycosyl hydrolase-like 10 domain-containing protein" evidence="3">
    <location>
        <begin position="28"/>
        <end position="511"/>
    </location>
</feature>
<dbReference type="SUPFAM" id="SSF51445">
    <property type="entry name" value="(Trans)glycosidases"/>
    <property type="match status" value="1"/>
</dbReference>
<dbReference type="Pfam" id="PF02638">
    <property type="entry name" value="GHL10"/>
    <property type="match status" value="1"/>
</dbReference>
<dbReference type="Proteomes" id="UP000076510">
    <property type="component" value="Unassembled WGS sequence"/>
</dbReference>
<proteinExistence type="predicted"/>
<sequence length="511" mass="58597">MKKGKKSIVVILLLALLAPMWAGQASASAQPKHEMRAAWIATVQNIDMKAGMDKAAYTSWVQSTLDDLKERKFNTVIYQVKPTVDALYPSDLAPWSKYITGKAQGTDPGYDPLGIMLEEAHKRGIELHAWVNPYRVTMPGMTLNDLDPGNVAKQHPDWVLKYGSQYYLDPGLPEVQQYLIETVEELVANYDIEAVHMDDYFYPYKIAGQDFPDQATYEKYGKDFDSIEDWRRNNVDLLVEDINTSIKDMKEWVQFGISPFGVWRNIAKDPTGSETTAGQTNYDDLYADTRQWIKDGSIDYITPQIYWSRDFAAANYSVLLDWWSNEVTEYAYEHPVHLYIGMADYKVGDNFDQQWYDPYELPEQILDNRENGTAKGQMHFSLQQLHNNRLGYADILKDEIYTDTALTPPTPWNNRELPKKPTKVKGKSKHGSVKLEIEDKKHTARKFVIYRFDGPREGDYNDPSNIIDVVYADEDSYTDVPPVKGIYTYGVTSVSHTGLESRDAKTVRVKY</sequence>
<evidence type="ECO:0000256" key="3">
    <source>
        <dbReference type="SAM" id="SignalP"/>
    </source>
</evidence>
<gene>
    <name evidence="5" type="ORF">AV649_19145</name>
</gene>
<dbReference type="PANTHER" id="PTHR43405:SF1">
    <property type="entry name" value="GLYCOSYL HYDROLASE DIGH"/>
    <property type="match status" value="1"/>
</dbReference>
<dbReference type="RefSeq" id="WP_063191319.1">
    <property type="nucleotide sequence ID" value="NZ_JBLGCT010000001.1"/>
</dbReference>
<feature type="domain" description="Glycosyl hydrolase-like 10" evidence="4">
    <location>
        <begin position="34"/>
        <end position="356"/>
    </location>
</feature>
<dbReference type="InterPro" id="IPR052177">
    <property type="entry name" value="Divisome_Glycosyl_Hydrolase"/>
</dbReference>
<keyword evidence="1 3" id="KW-0732">Signal</keyword>
<dbReference type="InterPro" id="IPR017853">
    <property type="entry name" value="GH"/>
</dbReference>
<feature type="region of interest" description="Disordered" evidence="2">
    <location>
        <begin position="411"/>
        <end position="432"/>
    </location>
</feature>
<evidence type="ECO:0000259" key="4">
    <source>
        <dbReference type="Pfam" id="PF02638"/>
    </source>
</evidence>
<evidence type="ECO:0000256" key="2">
    <source>
        <dbReference type="SAM" id="MobiDB-lite"/>
    </source>
</evidence>
<evidence type="ECO:0000313" key="5">
    <source>
        <dbReference type="EMBL" id="KZE48689.1"/>
    </source>
</evidence>
<dbReference type="InterPro" id="IPR003790">
    <property type="entry name" value="GHL10"/>
</dbReference>
<comment type="caution">
    <text evidence="5">The sequence shown here is derived from an EMBL/GenBank/DDBJ whole genome shotgun (WGS) entry which is preliminary data.</text>
</comment>
<organism evidence="5 6">
    <name type="scientific">Rossellomorea marisflavi</name>
    <dbReference type="NCBI Taxonomy" id="189381"/>
    <lineage>
        <taxon>Bacteria</taxon>
        <taxon>Bacillati</taxon>
        <taxon>Bacillota</taxon>
        <taxon>Bacilli</taxon>
        <taxon>Bacillales</taxon>
        <taxon>Bacillaceae</taxon>
        <taxon>Rossellomorea</taxon>
    </lineage>
</organism>
<dbReference type="OrthoDB" id="9794671at2"/>
<evidence type="ECO:0000256" key="1">
    <source>
        <dbReference type="ARBA" id="ARBA00022729"/>
    </source>
</evidence>
<dbReference type="EMBL" id="LQQY01000016">
    <property type="protein sequence ID" value="KZE48689.1"/>
    <property type="molecule type" value="Genomic_DNA"/>
</dbReference>
<dbReference type="AlphaFoldDB" id="A0A165KAU8"/>
<reference evidence="6" key="1">
    <citation type="submission" date="2016-01" db="EMBL/GenBank/DDBJ databases">
        <title>Whole genome sequencing of Bhargavaea cecembensis T14.</title>
        <authorList>
            <person name="Hong K.W."/>
        </authorList>
    </citation>
    <scope>NUCLEOTIDE SEQUENCE [LARGE SCALE GENOMIC DNA]</scope>
    <source>
        <strain evidence="6">M19</strain>
    </source>
</reference>
<feature type="compositionally biased region" description="Basic residues" evidence="2">
    <location>
        <begin position="420"/>
        <end position="432"/>
    </location>
</feature>